<dbReference type="SUPFAM" id="SSF54427">
    <property type="entry name" value="NTF2-like"/>
    <property type="match status" value="1"/>
</dbReference>
<dbReference type="EMBL" id="BAABEY010000033">
    <property type="protein sequence ID" value="GAA4444997.1"/>
    <property type="molecule type" value="Genomic_DNA"/>
</dbReference>
<keyword evidence="2" id="KW-1185">Reference proteome</keyword>
<protein>
    <recommendedName>
        <fullName evidence="3">SnoaL-like domain-containing protein</fullName>
    </recommendedName>
</protein>
<dbReference type="RefSeq" id="WP_345031756.1">
    <property type="nucleotide sequence ID" value="NZ_BAABEY010000033.1"/>
</dbReference>
<name>A0ABP8M859_9BACT</name>
<evidence type="ECO:0000313" key="2">
    <source>
        <dbReference type="Proteomes" id="UP001501508"/>
    </source>
</evidence>
<accession>A0ABP8M859</accession>
<evidence type="ECO:0000313" key="1">
    <source>
        <dbReference type="EMBL" id="GAA4444997.1"/>
    </source>
</evidence>
<organism evidence="1 2">
    <name type="scientific">Ravibacter arvi</name>
    <dbReference type="NCBI Taxonomy" id="2051041"/>
    <lineage>
        <taxon>Bacteria</taxon>
        <taxon>Pseudomonadati</taxon>
        <taxon>Bacteroidota</taxon>
        <taxon>Cytophagia</taxon>
        <taxon>Cytophagales</taxon>
        <taxon>Spirosomataceae</taxon>
        <taxon>Ravibacter</taxon>
    </lineage>
</organism>
<sequence length="107" mass="12394">MDLSKLTNKEVRLAIEALQNNDLKAWYGFFTDKAIFTDDGRTLDFKSFFDNAFSKKERFLTINRVENDGKDIYGHFHAGQWGNFDVFFKFHQAAGGKFDRLDIGQGK</sequence>
<reference evidence="2" key="1">
    <citation type="journal article" date="2019" name="Int. J. Syst. Evol. Microbiol.">
        <title>The Global Catalogue of Microorganisms (GCM) 10K type strain sequencing project: providing services to taxonomists for standard genome sequencing and annotation.</title>
        <authorList>
            <consortium name="The Broad Institute Genomics Platform"/>
            <consortium name="The Broad Institute Genome Sequencing Center for Infectious Disease"/>
            <person name="Wu L."/>
            <person name="Ma J."/>
        </authorList>
    </citation>
    <scope>NUCLEOTIDE SEQUENCE [LARGE SCALE GENOMIC DNA]</scope>
    <source>
        <strain evidence="2">JCM 31920</strain>
    </source>
</reference>
<dbReference type="InterPro" id="IPR032710">
    <property type="entry name" value="NTF2-like_dom_sf"/>
</dbReference>
<dbReference type="Proteomes" id="UP001501508">
    <property type="component" value="Unassembled WGS sequence"/>
</dbReference>
<proteinExistence type="predicted"/>
<gene>
    <name evidence="1" type="ORF">GCM10023091_35950</name>
</gene>
<comment type="caution">
    <text evidence="1">The sequence shown here is derived from an EMBL/GenBank/DDBJ whole genome shotgun (WGS) entry which is preliminary data.</text>
</comment>
<evidence type="ECO:0008006" key="3">
    <source>
        <dbReference type="Google" id="ProtNLM"/>
    </source>
</evidence>